<dbReference type="Gene3D" id="3.30.750.24">
    <property type="entry name" value="STAS domain"/>
    <property type="match status" value="1"/>
</dbReference>
<dbReference type="Pfam" id="PF01740">
    <property type="entry name" value="STAS"/>
    <property type="match status" value="1"/>
</dbReference>
<comment type="caution">
    <text evidence="2">The sequence shown here is derived from an EMBL/GenBank/DDBJ whole genome shotgun (WGS) entry which is preliminary data.</text>
</comment>
<dbReference type="InterPro" id="IPR036513">
    <property type="entry name" value="STAS_dom_sf"/>
</dbReference>
<evidence type="ECO:0000259" key="1">
    <source>
        <dbReference type="PROSITE" id="PS50801"/>
    </source>
</evidence>
<dbReference type="InterPro" id="IPR002645">
    <property type="entry name" value="STAS_dom"/>
</dbReference>
<keyword evidence="3" id="KW-1185">Reference proteome</keyword>
<feature type="domain" description="STAS" evidence="1">
    <location>
        <begin position="1"/>
        <end position="72"/>
    </location>
</feature>
<proteinExistence type="predicted"/>
<dbReference type="PROSITE" id="PS50801">
    <property type="entry name" value="STAS"/>
    <property type="match status" value="1"/>
</dbReference>
<reference evidence="2 3" key="1">
    <citation type="journal article" date="2019" name="G3 (Bethesda)">
        <title>Sequencing of a Wild Apple (Malus baccata) Genome Unravels the Differences Between Cultivated and Wild Apple Species Regarding Disease Resistance and Cold Tolerance.</title>
        <authorList>
            <person name="Chen X."/>
        </authorList>
    </citation>
    <scope>NUCLEOTIDE SEQUENCE [LARGE SCALE GENOMIC DNA]</scope>
    <source>
        <strain evidence="3">cv. Shandingzi</strain>
        <tissue evidence="2">Leaves</tissue>
    </source>
</reference>
<dbReference type="EMBL" id="VIEB01001532">
    <property type="protein sequence ID" value="TQD71563.1"/>
    <property type="molecule type" value="Genomic_DNA"/>
</dbReference>
<dbReference type="SUPFAM" id="SSF52091">
    <property type="entry name" value="SpoIIaa-like"/>
    <property type="match status" value="1"/>
</dbReference>
<name>A0A540KBG7_MALBA</name>
<dbReference type="STRING" id="106549.A0A540KBG7"/>
<dbReference type="AlphaFoldDB" id="A0A540KBG7"/>
<gene>
    <name evidence="2" type="ORF">C1H46_042905</name>
</gene>
<evidence type="ECO:0000313" key="2">
    <source>
        <dbReference type="EMBL" id="TQD71563.1"/>
    </source>
</evidence>
<dbReference type="Proteomes" id="UP000315295">
    <property type="component" value="Unassembled WGS sequence"/>
</dbReference>
<protein>
    <recommendedName>
        <fullName evidence="1">STAS domain-containing protein</fullName>
    </recommendedName>
</protein>
<accession>A0A540KBG7</accession>
<evidence type="ECO:0000313" key="3">
    <source>
        <dbReference type="Proteomes" id="UP000315295"/>
    </source>
</evidence>
<organism evidence="2 3">
    <name type="scientific">Malus baccata</name>
    <name type="common">Siberian crab apple</name>
    <name type="synonym">Pyrus baccata</name>
    <dbReference type="NCBI Taxonomy" id="106549"/>
    <lineage>
        <taxon>Eukaryota</taxon>
        <taxon>Viridiplantae</taxon>
        <taxon>Streptophyta</taxon>
        <taxon>Embryophyta</taxon>
        <taxon>Tracheophyta</taxon>
        <taxon>Spermatophyta</taxon>
        <taxon>Magnoliopsida</taxon>
        <taxon>eudicotyledons</taxon>
        <taxon>Gunneridae</taxon>
        <taxon>Pentapetalae</taxon>
        <taxon>rosids</taxon>
        <taxon>fabids</taxon>
        <taxon>Rosales</taxon>
        <taxon>Rosaceae</taxon>
        <taxon>Amygdaloideae</taxon>
        <taxon>Maleae</taxon>
        <taxon>Malus</taxon>
    </lineage>
</organism>
<sequence length="72" mass="8260">MTLNAVVRKRDVKYPLCPQVLKVVHEEEDKIKWEKQAYYVIIDIGTVGSIDTSGITMLEEVQKNVDRKGLKV</sequence>